<proteinExistence type="predicted"/>
<evidence type="ECO:0000256" key="1">
    <source>
        <dbReference type="SAM" id="Phobius"/>
    </source>
</evidence>
<reference evidence="2" key="1">
    <citation type="journal article" date="2017" name="Science">
        <title>Giant viruses with an expanded complement of translation system components.</title>
        <authorList>
            <person name="Schulz F."/>
            <person name="Yutin N."/>
            <person name="Ivanova N.N."/>
            <person name="Ortega D.R."/>
            <person name="Lee T.K."/>
            <person name="Vierheilig J."/>
            <person name="Daims H."/>
            <person name="Horn M."/>
            <person name="Wagner M."/>
            <person name="Jensen G.J."/>
            <person name="Kyrpides N.C."/>
            <person name="Koonin E.V."/>
            <person name="Woyke T."/>
        </authorList>
    </citation>
    <scope>NUCLEOTIDE SEQUENCE</scope>
    <source>
        <strain evidence="2">ILV1</strain>
    </source>
</reference>
<dbReference type="EMBL" id="KY684085">
    <property type="protein sequence ID" value="ARF09545.1"/>
    <property type="molecule type" value="Genomic_DNA"/>
</dbReference>
<sequence>MAECGICLDIINKNTYYGKIDDPNEIGFYHLHCLQRWLESNNNGILTQNTVDAYHILLNDQIISTIKIEKNIQQPSAPLISNENEEYVNNNRYYYEDRRNNIIQISVCFLVIVIIIIMLILTFIYVTKQ</sequence>
<feature type="transmembrane region" description="Helical" evidence="1">
    <location>
        <begin position="102"/>
        <end position="126"/>
    </location>
</feature>
<evidence type="ECO:0000313" key="2">
    <source>
        <dbReference type="EMBL" id="ARF09545.1"/>
    </source>
</evidence>
<protein>
    <submittedName>
        <fullName evidence="2">Uncharacterized protein</fullName>
    </submittedName>
</protein>
<name>A0A1V0SCW2_9VIRU</name>
<accession>A0A1V0SCW2</accession>
<gene>
    <name evidence="2" type="ORF">Indivirus_1_168</name>
</gene>
<keyword evidence="1" id="KW-1133">Transmembrane helix</keyword>
<keyword evidence="1" id="KW-0472">Membrane</keyword>
<keyword evidence="1" id="KW-0812">Transmembrane</keyword>
<dbReference type="SUPFAM" id="SSF57850">
    <property type="entry name" value="RING/U-box"/>
    <property type="match status" value="1"/>
</dbReference>
<organism evidence="2">
    <name type="scientific">Indivirus ILV1</name>
    <dbReference type="NCBI Taxonomy" id="1977633"/>
    <lineage>
        <taxon>Viruses</taxon>
        <taxon>Varidnaviria</taxon>
        <taxon>Bamfordvirae</taxon>
        <taxon>Nucleocytoviricota</taxon>
        <taxon>Megaviricetes</taxon>
        <taxon>Imitervirales</taxon>
        <taxon>Mimiviridae</taxon>
        <taxon>Klosneuvirinae</taxon>
        <taxon>Indivirus</taxon>
    </lineage>
</organism>